<evidence type="ECO:0000256" key="2">
    <source>
        <dbReference type="ARBA" id="ARBA00022771"/>
    </source>
</evidence>
<gene>
    <name evidence="11" type="primary">LONRF3_1</name>
    <name evidence="10" type="synonym">LONRF3_0</name>
    <name evidence="9" type="synonym">LONRF3_2</name>
    <name evidence="13" type="synonym">LONRF3_3</name>
    <name evidence="9" type="ORF">CM83_77559</name>
    <name evidence="10" type="ORF">CM83_77561</name>
    <name evidence="11" type="ORF">CM83_77563</name>
    <name evidence="13" type="ORF">g.77389</name>
    <name evidence="12" type="ORF">g.77391</name>
    <name evidence="14" type="ORF">g.77395</name>
</gene>
<feature type="domain" description="RING-type" evidence="7">
    <location>
        <begin position="85"/>
        <end position="118"/>
    </location>
</feature>
<evidence type="ECO:0000259" key="8">
    <source>
        <dbReference type="PROSITE" id="PS51787"/>
    </source>
</evidence>
<dbReference type="InterPro" id="IPR018957">
    <property type="entry name" value="Znf_C3HC4_RING-type"/>
</dbReference>
<dbReference type="EMBL" id="GBHO01042739">
    <property type="protein sequence ID" value="JAG00865.1"/>
    <property type="molecule type" value="Transcribed_RNA"/>
</dbReference>
<evidence type="ECO:0000256" key="3">
    <source>
        <dbReference type="ARBA" id="ARBA00022833"/>
    </source>
</evidence>
<dbReference type="Gene3D" id="1.25.40.10">
    <property type="entry name" value="Tetratricopeptide repeat domain"/>
    <property type="match status" value="1"/>
</dbReference>
<dbReference type="GO" id="GO:0005737">
    <property type="term" value="C:cytoplasm"/>
    <property type="evidence" value="ECO:0007669"/>
    <property type="project" value="UniProtKB-ARBA"/>
</dbReference>
<dbReference type="GO" id="GO:0061630">
    <property type="term" value="F:ubiquitin protein ligase activity"/>
    <property type="evidence" value="ECO:0007669"/>
    <property type="project" value="TreeGrafter"/>
</dbReference>
<dbReference type="InterPro" id="IPR046336">
    <property type="entry name" value="Lon_prtase_N_sf"/>
</dbReference>
<dbReference type="Pfam" id="PF13923">
    <property type="entry name" value="zf-C3HC4_2"/>
    <property type="match status" value="1"/>
</dbReference>
<feature type="domain" description="RING-type" evidence="7">
    <location>
        <begin position="360"/>
        <end position="397"/>
    </location>
</feature>
<dbReference type="GO" id="GO:0008270">
    <property type="term" value="F:zinc ion binding"/>
    <property type="evidence" value="ECO:0007669"/>
    <property type="project" value="UniProtKB-KW"/>
</dbReference>
<dbReference type="SMART" id="SM00464">
    <property type="entry name" value="LON"/>
    <property type="match status" value="1"/>
</dbReference>
<dbReference type="SMART" id="SM00184">
    <property type="entry name" value="RING"/>
    <property type="match status" value="2"/>
</dbReference>
<dbReference type="Pfam" id="PF00097">
    <property type="entry name" value="zf-C3HC4"/>
    <property type="match status" value="1"/>
</dbReference>
<dbReference type="PROSITE" id="PS50089">
    <property type="entry name" value="ZF_RING_2"/>
    <property type="match status" value="2"/>
</dbReference>
<feature type="region of interest" description="Disordered" evidence="6">
    <location>
        <begin position="653"/>
        <end position="676"/>
    </location>
</feature>
<evidence type="ECO:0000313" key="12">
    <source>
        <dbReference type="EMBL" id="JAP99601.1"/>
    </source>
</evidence>
<feature type="non-terminal residue" evidence="11">
    <location>
        <position position="1"/>
    </location>
</feature>
<dbReference type="PROSITE" id="PS00518">
    <property type="entry name" value="ZF_RING_1"/>
    <property type="match status" value="1"/>
</dbReference>
<reference evidence="12" key="3">
    <citation type="journal article" date="2016" name="Gigascience">
        <title>De novo construction of an expanded transcriptome assembly for the western tarnished plant bug, Lygus hesperus.</title>
        <authorList>
            <person name="Tassone E.E."/>
            <person name="Geib S.M."/>
            <person name="Hall B."/>
            <person name="Fabrick J.A."/>
            <person name="Brent C.S."/>
            <person name="Hull J.J."/>
        </authorList>
    </citation>
    <scope>NUCLEOTIDE SEQUENCE</scope>
</reference>
<evidence type="ECO:0000313" key="10">
    <source>
        <dbReference type="EMBL" id="JAG00863.1"/>
    </source>
</evidence>
<dbReference type="InterPro" id="IPR013083">
    <property type="entry name" value="Znf_RING/FYVE/PHD"/>
</dbReference>
<dbReference type="SUPFAM" id="SSF57850">
    <property type="entry name" value="RING/U-box"/>
    <property type="match status" value="2"/>
</dbReference>
<evidence type="ECO:0000256" key="5">
    <source>
        <dbReference type="PROSITE-ProRule" id="PRU00339"/>
    </source>
</evidence>
<dbReference type="SUPFAM" id="SSF88697">
    <property type="entry name" value="PUA domain-like"/>
    <property type="match status" value="1"/>
</dbReference>
<dbReference type="EMBL" id="GBHO01042742">
    <property type="protein sequence ID" value="JAG00862.1"/>
    <property type="molecule type" value="Transcribed_RNA"/>
</dbReference>
<dbReference type="EMBL" id="GDHC01019027">
    <property type="protein sequence ID" value="JAP99601.1"/>
    <property type="molecule type" value="Transcribed_RNA"/>
</dbReference>
<evidence type="ECO:0000313" key="14">
    <source>
        <dbReference type="EMBL" id="JAQ16385.1"/>
    </source>
</evidence>
<dbReference type="InterPro" id="IPR015947">
    <property type="entry name" value="PUA-like_sf"/>
</dbReference>
<dbReference type="PROSITE" id="PS50005">
    <property type="entry name" value="TPR"/>
    <property type="match status" value="1"/>
</dbReference>
<organism evidence="11">
    <name type="scientific">Lygus hesperus</name>
    <name type="common">Western plant bug</name>
    <dbReference type="NCBI Taxonomy" id="30085"/>
    <lineage>
        <taxon>Eukaryota</taxon>
        <taxon>Metazoa</taxon>
        <taxon>Ecdysozoa</taxon>
        <taxon>Arthropoda</taxon>
        <taxon>Hexapoda</taxon>
        <taxon>Insecta</taxon>
        <taxon>Pterygota</taxon>
        <taxon>Neoptera</taxon>
        <taxon>Paraneoptera</taxon>
        <taxon>Hemiptera</taxon>
        <taxon>Heteroptera</taxon>
        <taxon>Panheteroptera</taxon>
        <taxon>Cimicomorpha</taxon>
        <taxon>Miridae</taxon>
        <taxon>Mirini</taxon>
        <taxon>Lygus</taxon>
    </lineage>
</organism>
<reference evidence="11" key="2">
    <citation type="submission" date="2014-07" db="EMBL/GenBank/DDBJ databases">
        <authorList>
            <person name="Hull J."/>
        </authorList>
    </citation>
    <scope>NUCLEOTIDE SEQUENCE</scope>
</reference>
<dbReference type="InterPro" id="IPR011990">
    <property type="entry name" value="TPR-like_helical_dom_sf"/>
</dbReference>
<dbReference type="PANTHER" id="PTHR23327">
    <property type="entry name" value="RING FINGER PROTEIN 127"/>
    <property type="match status" value="1"/>
</dbReference>
<evidence type="ECO:0000256" key="4">
    <source>
        <dbReference type="PROSITE-ProRule" id="PRU00175"/>
    </source>
</evidence>
<feature type="domain" description="Lon N-terminal" evidence="8">
    <location>
        <begin position="439"/>
        <end position="650"/>
    </location>
</feature>
<dbReference type="EMBL" id="GBHO01042741">
    <property type="protein sequence ID" value="JAG00863.1"/>
    <property type="molecule type" value="Transcribed_RNA"/>
</dbReference>
<reference evidence="11" key="1">
    <citation type="journal article" date="2014" name="PLoS ONE">
        <title>Transcriptome-Based Identification of ABC Transporters in the Western Tarnished Plant Bug Lygus hesperus.</title>
        <authorList>
            <person name="Hull J.J."/>
            <person name="Chaney K."/>
            <person name="Geib S.M."/>
            <person name="Fabrick J.A."/>
            <person name="Brent C.S."/>
            <person name="Walsh D."/>
            <person name="Lavine L.C."/>
        </authorList>
    </citation>
    <scope>NUCLEOTIDE SEQUENCE</scope>
</reference>
<dbReference type="InterPro" id="IPR017907">
    <property type="entry name" value="Znf_RING_CS"/>
</dbReference>
<dbReference type="InterPro" id="IPR019734">
    <property type="entry name" value="TPR_rpt"/>
</dbReference>
<dbReference type="InterPro" id="IPR003111">
    <property type="entry name" value="Lon_prtase_N"/>
</dbReference>
<keyword evidence="2 4" id="KW-0863">Zinc-finger</keyword>
<dbReference type="PANTHER" id="PTHR23327:SF42">
    <property type="entry name" value="LON PEPTIDASE N-TERMINAL DOMAIN AND RING FINGER PROTEIN C14F5.10C"/>
    <property type="match status" value="1"/>
</dbReference>
<evidence type="ECO:0000313" key="13">
    <source>
        <dbReference type="EMBL" id="JAQ02785.1"/>
    </source>
</evidence>
<dbReference type="Gene3D" id="3.30.40.10">
    <property type="entry name" value="Zinc/RING finger domain, C3HC4 (zinc finger)"/>
    <property type="match status" value="2"/>
</dbReference>
<dbReference type="PROSITE" id="PS51787">
    <property type="entry name" value="LON_N"/>
    <property type="match status" value="1"/>
</dbReference>
<proteinExistence type="predicted"/>
<name>A0A0A9W7N1_LYGHE</name>
<accession>A0A0A9W7N1</accession>
<dbReference type="EMBL" id="GDHC01015844">
    <property type="protein sequence ID" value="JAQ02785.1"/>
    <property type="molecule type" value="Transcribed_RNA"/>
</dbReference>
<dbReference type="CDD" id="cd16514">
    <property type="entry name" value="RING-HC_LONFs_rpt2"/>
    <property type="match status" value="1"/>
</dbReference>
<evidence type="ECO:0000313" key="11">
    <source>
        <dbReference type="EMBL" id="JAG00865.1"/>
    </source>
</evidence>
<keyword evidence="3" id="KW-0862">Zinc</keyword>
<dbReference type="AlphaFoldDB" id="A0A0A9W7N1"/>
<feature type="repeat" description="TPR" evidence="5">
    <location>
        <begin position="214"/>
        <end position="247"/>
    </location>
</feature>
<evidence type="ECO:0000256" key="1">
    <source>
        <dbReference type="ARBA" id="ARBA00022723"/>
    </source>
</evidence>
<evidence type="ECO:0000259" key="7">
    <source>
        <dbReference type="PROSITE" id="PS50089"/>
    </source>
</evidence>
<dbReference type="SUPFAM" id="SSF48452">
    <property type="entry name" value="TPR-like"/>
    <property type="match status" value="1"/>
</dbReference>
<evidence type="ECO:0000313" key="9">
    <source>
        <dbReference type="EMBL" id="JAG00862.1"/>
    </source>
</evidence>
<dbReference type="EMBL" id="GDHC01002244">
    <property type="protein sequence ID" value="JAQ16385.1"/>
    <property type="molecule type" value="Transcribed_RNA"/>
</dbReference>
<dbReference type="InterPro" id="IPR001841">
    <property type="entry name" value="Znf_RING"/>
</dbReference>
<evidence type="ECO:0000256" key="6">
    <source>
        <dbReference type="SAM" id="MobiDB-lite"/>
    </source>
</evidence>
<dbReference type="SMART" id="SM00028">
    <property type="entry name" value="TPR"/>
    <property type="match status" value="2"/>
</dbReference>
<dbReference type="Pfam" id="PF02190">
    <property type="entry name" value="LON_substr_bdg"/>
    <property type="match status" value="1"/>
</dbReference>
<feature type="compositionally biased region" description="Basic and acidic residues" evidence="6">
    <location>
        <begin position="666"/>
        <end position="676"/>
    </location>
</feature>
<keyword evidence="5" id="KW-0802">TPR repeat</keyword>
<dbReference type="Gene3D" id="2.30.130.40">
    <property type="entry name" value="LON domain-like"/>
    <property type="match status" value="1"/>
</dbReference>
<sequence>GASTRSGHWTQHSAFSNALFRRLFHFTFRKNAMLAMKSKEADPPPSVLSAGIASRYGPGRCRQVAAALLDSVAGRIVPARPPLSCPLCQWIPFVPVTLPCGHTACRPCLEAVTRCPDCAAPVPLRADTNVLLKAAVAKWWAPESEAARIKVEGDLLLRSNCPERALEKYNTALKIAPDDHLLLEARADVLLRLNRCEASLNDAQALTRLRPLWPKGYYRRGMILAYLGQYEDALLSFSICVALEKNAEKVKPEFTKTLQRFLCPSSSCKSVYVSKRLPLVPWWSSNHNSPSDFPSKNVDDGIIDNFNKTAISTFHSLESRKLHLLLDRIFEEIDKTKKITNGGRSLVIRRNLVDPDDFECVLCCRTLWRPVTTPCGHTYCAMCLDRCLDYSPNCPLCMTSLSQYLGSSDKSVTDFLEVALAMTLPEEYASRLLAHRQEASILAAAPDVPVFVCTTAFPTVPCPLFVFEPRYRLMIRRAIDTGGRFAMAACVHQHNGVKKFAEYGTMLEIRDIVLLSDGCSILSNVGARRFRVSSRSECDGYDTAQVQYIVDDPIPHHYLPELTKLHDSVRSRGMKWFGAMGREMQTKILRTFGAMPALETNWAALEDGPAWAWWLLAILPLGQHLQIGILGTTCLEKRLKAIDKTLKHFEEGPHNIESVSSSAESGLKRGPSETTT</sequence>
<protein>
    <submittedName>
        <fullName evidence="11">LON peptidase N-terminal domain and RING finger protein 3</fullName>
    </submittedName>
</protein>
<keyword evidence="1" id="KW-0479">Metal-binding</keyword>